<dbReference type="PROSITE" id="PS50896">
    <property type="entry name" value="LISH"/>
    <property type="match status" value="1"/>
</dbReference>
<evidence type="ECO:0000256" key="3">
    <source>
        <dbReference type="PROSITE-ProRule" id="PRU00221"/>
    </source>
</evidence>
<dbReference type="EMBL" id="CABITT030000008">
    <property type="protein sequence ID" value="VVB15228.1"/>
    <property type="molecule type" value="Genomic_DNA"/>
</dbReference>
<evidence type="ECO:0000313" key="6">
    <source>
        <dbReference type="Proteomes" id="UP000489600"/>
    </source>
</evidence>
<keyword evidence="1 3" id="KW-0853">WD repeat</keyword>
<evidence type="ECO:0000256" key="1">
    <source>
        <dbReference type="ARBA" id="ARBA00022574"/>
    </source>
</evidence>
<dbReference type="PANTHER" id="PTHR44083:SF2">
    <property type="entry name" value="TOPLESS-RELATED PROTEIN 3"/>
    <property type="match status" value="1"/>
</dbReference>
<dbReference type="SMART" id="SM00320">
    <property type="entry name" value="WD40"/>
    <property type="match status" value="4"/>
</dbReference>
<dbReference type="SMART" id="SM00667">
    <property type="entry name" value="LisH"/>
    <property type="match status" value="1"/>
</dbReference>
<evidence type="ECO:0000313" key="5">
    <source>
        <dbReference type="EMBL" id="VVB15228.1"/>
    </source>
</evidence>
<keyword evidence="2" id="KW-0677">Repeat</keyword>
<dbReference type="InterPro" id="IPR006594">
    <property type="entry name" value="LisH"/>
</dbReference>
<dbReference type="PROSITE" id="PS50082">
    <property type="entry name" value="WD_REPEATS_2"/>
    <property type="match status" value="1"/>
</dbReference>
<sequence>MASLSREIVVLILQFLKEENYMEAMHRLEKESGFFFNTEYFGEKFLAGVWDEVETYLSGFTKLDDNRHSTKIFFEIRKQKYLEALDRQDIAKAAEILYNDLAFVSTSNEGVYKEITLLLNLPNFRLNPQLSTYGNTQNARSIVLGEVKRLIEANPLFREKLMFPTLSSSRLRTLINQSLNWQHSFCKNPRPNTHIKTLFTDHTCPNPNGGAAANAGALDNWMADESADKPQPRQLAEILDPSHCRQLTLPDTTGSSTKVARLLYMNSAVGILALGIDGIQRLWKWVKIEENPRGKATTNVAPQLWQPDSGLLMTNDVSRVNLKGSTPCIALAKNDSYVMSAVGGTASLFNMVTFEVMTKFLQRPPASTFLAFYPQDQNIIAIGMEDSMIHIYNLQTDVIIAKLNGHKERITGLAFSTTLNILVSSGADAQLSVWSLYTWEKRKSVAIQMPAGKPASGDTRVQFHVDQIHVLAVHETQLAIFDASKMNCVRRWIPQDSLSAPISSAVFACNSKLIYTAFRDGNIGVFDADSLRLRCRISPSAYFPQGSQGLSPLVVAANPKDPNQFAIALNDGSIKVIEPTEAEAM</sequence>
<dbReference type="InterPro" id="IPR036322">
    <property type="entry name" value="WD40_repeat_dom_sf"/>
</dbReference>
<comment type="caution">
    <text evidence="5">The sequence shown here is derived from an EMBL/GenBank/DDBJ whole genome shotgun (WGS) entry which is preliminary data.</text>
</comment>
<keyword evidence="6" id="KW-1185">Reference proteome</keyword>
<reference evidence="5" key="1">
    <citation type="submission" date="2019-07" db="EMBL/GenBank/DDBJ databases">
        <authorList>
            <person name="Dittberner H."/>
        </authorList>
    </citation>
    <scope>NUCLEOTIDE SEQUENCE [LARGE SCALE GENOMIC DNA]</scope>
</reference>
<dbReference type="Pfam" id="PF17814">
    <property type="entry name" value="LisH_TPL"/>
    <property type="match status" value="1"/>
</dbReference>
<dbReference type="InterPro" id="IPR048419">
    <property type="entry name" value="Topless_Znf"/>
</dbReference>
<protein>
    <recommendedName>
        <fullName evidence="4">CTLH domain-containing protein</fullName>
    </recommendedName>
</protein>
<proteinExistence type="predicted"/>
<dbReference type="OrthoDB" id="1109567at2759"/>
<dbReference type="InterPro" id="IPR006595">
    <property type="entry name" value="CTLH_C"/>
</dbReference>
<feature type="repeat" description="WD" evidence="3">
    <location>
        <begin position="403"/>
        <end position="444"/>
    </location>
</feature>
<dbReference type="PROSITE" id="PS50897">
    <property type="entry name" value="CTLH"/>
    <property type="match status" value="1"/>
</dbReference>
<dbReference type="Pfam" id="PF00400">
    <property type="entry name" value="WD40"/>
    <property type="match status" value="1"/>
</dbReference>
<dbReference type="PROSITE" id="PS50294">
    <property type="entry name" value="WD_REPEATS_REGION"/>
    <property type="match status" value="1"/>
</dbReference>
<dbReference type="Pfam" id="PF21359">
    <property type="entry name" value="zf_topless"/>
    <property type="match status" value="1"/>
</dbReference>
<dbReference type="PANTHER" id="PTHR44083">
    <property type="entry name" value="TOPLESS-RELATED PROTEIN 1-RELATED"/>
    <property type="match status" value="1"/>
</dbReference>
<dbReference type="Pfam" id="PF21889">
    <property type="entry name" value="TPR1-like_2nd"/>
    <property type="match status" value="1"/>
</dbReference>
<dbReference type="InterPro" id="IPR027728">
    <property type="entry name" value="Topless_fam"/>
</dbReference>
<dbReference type="AlphaFoldDB" id="A0A565CNC6"/>
<dbReference type="SMART" id="SM00668">
    <property type="entry name" value="CTLH"/>
    <property type="match status" value="1"/>
</dbReference>
<dbReference type="SUPFAM" id="SSF50978">
    <property type="entry name" value="WD40 repeat-like"/>
    <property type="match status" value="1"/>
</dbReference>
<feature type="domain" description="CTLH" evidence="4">
    <location>
        <begin position="34"/>
        <end position="92"/>
    </location>
</feature>
<name>A0A565CNC6_9BRAS</name>
<dbReference type="InterPro" id="IPR054532">
    <property type="entry name" value="TPL_SMU1_LisH-like"/>
</dbReference>
<gene>
    <name evidence="5" type="ORF">ANE_LOCUS25672</name>
</gene>
<dbReference type="Gene3D" id="2.130.10.10">
    <property type="entry name" value="YVTN repeat-like/Quinoprotein amine dehydrogenase"/>
    <property type="match status" value="2"/>
</dbReference>
<dbReference type="GO" id="GO:0006355">
    <property type="term" value="P:regulation of DNA-templated transcription"/>
    <property type="evidence" value="ECO:0007669"/>
    <property type="project" value="InterPro"/>
</dbReference>
<dbReference type="InterPro" id="IPR054080">
    <property type="entry name" value="TPR1-like_2nd"/>
</dbReference>
<dbReference type="InterPro" id="IPR001680">
    <property type="entry name" value="WD40_rpt"/>
</dbReference>
<dbReference type="InterPro" id="IPR015943">
    <property type="entry name" value="WD40/YVTN_repeat-like_dom_sf"/>
</dbReference>
<dbReference type="Proteomes" id="UP000489600">
    <property type="component" value="Unassembled WGS sequence"/>
</dbReference>
<accession>A0A565CNC6</accession>
<evidence type="ECO:0000259" key="4">
    <source>
        <dbReference type="PROSITE" id="PS50897"/>
    </source>
</evidence>
<evidence type="ECO:0000256" key="2">
    <source>
        <dbReference type="ARBA" id="ARBA00022737"/>
    </source>
</evidence>
<organism evidence="5 6">
    <name type="scientific">Arabis nemorensis</name>
    <dbReference type="NCBI Taxonomy" id="586526"/>
    <lineage>
        <taxon>Eukaryota</taxon>
        <taxon>Viridiplantae</taxon>
        <taxon>Streptophyta</taxon>
        <taxon>Embryophyta</taxon>
        <taxon>Tracheophyta</taxon>
        <taxon>Spermatophyta</taxon>
        <taxon>Magnoliopsida</taxon>
        <taxon>eudicotyledons</taxon>
        <taxon>Gunneridae</taxon>
        <taxon>Pentapetalae</taxon>
        <taxon>rosids</taxon>
        <taxon>malvids</taxon>
        <taxon>Brassicales</taxon>
        <taxon>Brassicaceae</taxon>
        <taxon>Arabideae</taxon>
        <taxon>Arabis</taxon>
    </lineage>
</organism>